<dbReference type="PANTHER" id="PTHR10724">
    <property type="entry name" value="30S RIBOSOMAL PROTEIN S1"/>
    <property type="match status" value="1"/>
</dbReference>
<organism evidence="2 3">
    <name type="scientific">Desulfobulbus propionicus (strain ATCC 33891 / DSM 2032 / VKM B-1956 / 1pr3)</name>
    <dbReference type="NCBI Taxonomy" id="577650"/>
    <lineage>
        <taxon>Bacteria</taxon>
        <taxon>Pseudomonadati</taxon>
        <taxon>Thermodesulfobacteriota</taxon>
        <taxon>Desulfobulbia</taxon>
        <taxon>Desulfobulbales</taxon>
        <taxon>Desulfobulbaceae</taxon>
        <taxon>Desulfobulbus</taxon>
    </lineage>
</organism>
<evidence type="ECO:0000259" key="1">
    <source>
        <dbReference type="PROSITE" id="PS50126"/>
    </source>
</evidence>
<dbReference type="InterPro" id="IPR006641">
    <property type="entry name" value="YqgF/RNaseH-like_dom"/>
</dbReference>
<dbReference type="Pfam" id="PF09371">
    <property type="entry name" value="Tex_N"/>
    <property type="match status" value="1"/>
</dbReference>
<dbReference type="InterPro" id="IPR044146">
    <property type="entry name" value="S1_Tex"/>
</dbReference>
<evidence type="ECO:0000313" key="2">
    <source>
        <dbReference type="EMBL" id="ADW17606.1"/>
    </source>
</evidence>
<evidence type="ECO:0000313" key="3">
    <source>
        <dbReference type="Proteomes" id="UP000006365"/>
    </source>
</evidence>
<dbReference type="Pfam" id="PF17674">
    <property type="entry name" value="HHH_9"/>
    <property type="match status" value="1"/>
</dbReference>
<keyword evidence="3" id="KW-1185">Reference proteome</keyword>
<dbReference type="SUPFAM" id="SSF47781">
    <property type="entry name" value="RuvA domain 2-like"/>
    <property type="match status" value="2"/>
</dbReference>
<dbReference type="GO" id="GO:0006412">
    <property type="term" value="P:translation"/>
    <property type="evidence" value="ECO:0007669"/>
    <property type="project" value="TreeGrafter"/>
</dbReference>
<sequence length="724" mass="80204">MHCYPKTIADELGIRPAQVETVAALLDDGATIPFIARYRKEATGCLDELQLAAIRDRRIELAEVDKRRSAILASLDERGILDAALRQAVNAAADLAALEDIYLPYRPKRRTRAQIAREKGLEPLAALLHGQKTQPIEVEAFVNPEQEVATVEEALSGARDIIAEWISEDAAIRARLRDIFRHKAVITSTVVKNQEESGATFRDYFQWREPVGKAAGHRLLAMFRGEQAKVLSLSFRPPENEALTILHRCVVRANGFAGQQVTLAVDDSYKRLLAPSLENELRTQLKKQADQEAIAVFADNLRELLLAPPLGQKRTMALDPGFRTGAKLVCLGEQGQLLDWTTIYPTLSRAQQEEAAQTVLRLCRRYRIEAIAIGNGTASRETEAFVRGLDLPSEVVVTLVDERGASVYSASEVARAEFPDHDITVRGAVSIGRRLQDPLAELVKLDPKAIGVGQYQHDVQQKALKQSLDDVVVSCVNRVGVEVNSASKELLAYVSGLGGTLAANILAYRREKGPFTDRRQLLHVPRLGRKAFEQCAGFLRIHDAANPLDRSGVHPERYGIVEQMARECGCTISALMEEEHRRQRIQLDRYVQDGIGLPTLEDILAELGKPGRDPRRSFAAFAFAPGIERLEDLREGMRLPGIVTNVTKFGAFVDIGVHQDGLVHISQLADRYVKDPAEVVKVRQQVQVRVLEVDVKRRRIGLSLRATPADLSSVTDSSRTNDNG</sequence>
<dbReference type="Proteomes" id="UP000006365">
    <property type="component" value="Chromosome"/>
</dbReference>
<dbReference type="RefSeq" id="WP_015724147.1">
    <property type="nucleotide sequence ID" value="NC_014972.1"/>
</dbReference>
<dbReference type="InterPro" id="IPR003029">
    <property type="entry name" value="S1_domain"/>
</dbReference>
<dbReference type="FunFam" id="2.40.50.140:FF:000051">
    <property type="entry name" value="RNA-binding transcriptional accessory protein"/>
    <property type="match status" value="1"/>
</dbReference>
<dbReference type="InterPro" id="IPR023319">
    <property type="entry name" value="Tex-like_HTH_dom_sf"/>
</dbReference>
<dbReference type="InterPro" id="IPR023323">
    <property type="entry name" value="Tex-like_dom_sf"/>
</dbReference>
<dbReference type="InterPro" id="IPR012337">
    <property type="entry name" value="RNaseH-like_sf"/>
</dbReference>
<dbReference type="Pfam" id="PF00575">
    <property type="entry name" value="S1"/>
    <property type="match status" value="1"/>
</dbReference>
<dbReference type="Gene3D" id="3.30.420.140">
    <property type="entry name" value="YqgF/RNase H-like domain"/>
    <property type="match status" value="1"/>
</dbReference>
<dbReference type="InterPro" id="IPR010994">
    <property type="entry name" value="RuvA_2-like"/>
</dbReference>
<proteinExistence type="predicted"/>
<gene>
    <name evidence="2" type="ordered locus">Despr_1451</name>
</gene>
<dbReference type="InterPro" id="IPR032639">
    <property type="entry name" value="Tex_YqgF"/>
</dbReference>
<dbReference type="Gene3D" id="2.40.50.140">
    <property type="entry name" value="Nucleic acid-binding proteins"/>
    <property type="match status" value="1"/>
</dbReference>
<dbReference type="InterPro" id="IPR050437">
    <property type="entry name" value="Ribos_protein_bS1-like"/>
</dbReference>
<accession>A0A7U4DNZ3</accession>
<dbReference type="SUPFAM" id="SSF53098">
    <property type="entry name" value="Ribonuclease H-like"/>
    <property type="match status" value="1"/>
</dbReference>
<dbReference type="Pfam" id="PF22706">
    <property type="entry name" value="Tex_central_region"/>
    <property type="match status" value="1"/>
</dbReference>
<dbReference type="InterPro" id="IPR012340">
    <property type="entry name" value="NA-bd_OB-fold"/>
</dbReference>
<dbReference type="PANTHER" id="PTHR10724:SF10">
    <property type="entry name" value="S1 RNA-BINDING DOMAIN-CONTAINING PROTEIN 1"/>
    <property type="match status" value="1"/>
</dbReference>
<dbReference type="SMART" id="SM00732">
    <property type="entry name" value="YqgFc"/>
    <property type="match status" value="1"/>
</dbReference>
<dbReference type="PROSITE" id="PS50126">
    <property type="entry name" value="S1"/>
    <property type="match status" value="1"/>
</dbReference>
<dbReference type="GO" id="GO:0003735">
    <property type="term" value="F:structural constituent of ribosome"/>
    <property type="evidence" value="ECO:0007669"/>
    <property type="project" value="TreeGrafter"/>
</dbReference>
<dbReference type="GO" id="GO:0006139">
    <property type="term" value="P:nucleobase-containing compound metabolic process"/>
    <property type="evidence" value="ECO:0007669"/>
    <property type="project" value="InterPro"/>
</dbReference>
<dbReference type="AlphaFoldDB" id="A0A7U4DNZ3"/>
<dbReference type="Gene3D" id="1.10.3500.10">
    <property type="entry name" value="Tex N-terminal region-like"/>
    <property type="match status" value="1"/>
</dbReference>
<name>A0A7U4DNZ3_DESPD</name>
<dbReference type="FunFam" id="1.10.150.310:FF:000001">
    <property type="entry name" value="RNA-binding transcriptional accessory protein"/>
    <property type="match status" value="1"/>
</dbReference>
<dbReference type="KEGG" id="dpr:Despr_1451"/>
<dbReference type="FunFam" id="3.30.420.140:FF:000001">
    <property type="entry name" value="RNA-binding transcriptional accessory protein"/>
    <property type="match status" value="1"/>
</dbReference>
<dbReference type="SMART" id="SM00316">
    <property type="entry name" value="S1"/>
    <property type="match status" value="1"/>
</dbReference>
<dbReference type="SUPFAM" id="SSF158832">
    <property type="entry name" value="Tex N-terminal region-like"/>
    <property type="match status" value="1"/>
</dbReference>
<dbReference type="CDD" id="cd05685">
    <property type="entry name" value="S1_Tex"/>
    <property type="match status" value="1"/>
</dbReference>
<dbReference type="GO" id="GO:0003729">
    <property type="term" value="F:mRNA binding"/>
    <property type="evidence" value="ECO:0007669"/>
    <property type="project" value="UniProtKB-ARBA"/>
</dbReference>
<reference evidence="2 3" key="1">
    <citation type="journal article" date="2011" name="Stand. Genomic Sci.">
        <title>Complete genome sequence of Desulfobulbus propionicus type strain (1pr3).</title>
        <authorList>
            <person name="Pagani I."/>
            <person name="Lapidus A."/>
            <person name="Nolan M."/>
            <person name="Lucas S."/>
            <person name="Hammon N."/>
            <person name="Deshpande S."/>
            <person name="Cheng J.F."/>
            <person name="Chertkov O."/>
            <person name="Davenport K."/>
            <person name="Tapia R."/>
            <person name="Han C."/>
            <person name="Goodwin L."/>
            <person name="Pitluck S."/>
            <person name="Liolios K."/>
            <person name="Mavromatis K."/>
            <person name="Ivanova N."/>
            <person name="Mikhailova N."/>
            <person name="Pati A."/>
            <person name="Chen A."/>
            <person name="Palaniappan K."/>
            <person name="Land M."/>
            <person name="Hauser L."/>
            <person name="Chang Y.J."/>
            <person name="Jeffries C.D."/>
            <person name="Detter J.C."/>
            <person name="Brambilla E."/>
            <person name="Kannan K.P."/>
            <person name="Djao O.D."/>
            <person name="Rohde M."/>
            <person name="Pukall R."/>
            <person name="Spring S."/>
            <person name="Goker M."/>
            <person name="Sikorski J."/>
            <person name="Woyke T."/>
            <person name="Bristow J."/>
            <person name="Eisen J.A."/>
            <person name="Markowitz V."/>
            <person name="Hugenholtz P."/>
            <person name="Kyrpides N.C."/>
            <person name="Klenk H.P."/>
        </authorList>
    </citation>
    <scope>NUCLEOTIDE SEQUENCE [LARGE SCALE GENOMIC DNA]</scope>
    <source>
        <strain evidence="3">ATCC 33891 / DSM 2032 / 1pr3</strain>
    </source>
</reference>
<dbReference type="Gene3D" id="1.10.150.310">
    <property type="entry name" value="Tex RuvX-like domain-like"/>
    <property type="match status" value="1"/>
</dbReference>
<dbReference type="EMBL" id="CP002364">
    <property type="protein sequence ID" value="ADW17606.1"/>
    <property type="molecule type" value="Genomic_DNA"/>
</dbReference>
<dbReference type="Pfam" id="PF16921">
    <property type="entry name" value="Tex_YqgF"/>
    <property type="match status" value="1"/>
</dbReference>
<dbReference type="InterPro" id="IPR055179">
    <property type="entry name" value="Tex-like_central_region"/>
</dbReference>
<protein>
    <submittedName>
        <fullName evidence="2">Tex-like protein</fullName>
    </submittedName>
</protein>
<dbReference type="InterPro" id="IPR041692">
    <property type="entry name" value="HHH_9"/>
</dbReference>
<dbReference type="InterPro" id="IPR037027">
    <property type="entry name" value="YqgF/RNaseH-like_dom_sf"/>
</dbReference>
<dbReference type="SUPFAM" id="SSF50249">
    <property type="entry name" value="Nucleic acid-binding proteins"/>
    <property type="match status" value="1"/>
</dbReference>
<dbReference type="Pfam" id="PF12836">
    <property type="entry name" value="HHH_3"/>
    <property type="match status" value="1"/>
</dbReference>
<feature type="domain" description="S1 motif" evidence="1">
    <location>
        <begin position="636"/>
        <end position="705"/>
    </location>
</feature>
<dbReference type="Gene3D" id="1.10.10.650">
    <property type="entry name" value="RuvA domain 2-like"/>
    <property type="match status" value="1"/>
</dbReference>
<dbReference type="FunFam" id="1.10.10.650:FF:000001">
    <property type="entry name" value="S1 RNA-binding domain 1"/>
    <property type="match status" value="1"/>
</dbReference>
<dbReference type="GO" id="GO:0005737">
    <property type="term" value="C:cytoplasm"/>
    <property type="evidence" value="ECO:0007669"/>
    <property type="project" value="UniProtKB-ARBA"/>
</dbReference>
<dbReference type="InterPro" id="IPR018974">
    <property type="entry name" value="Tex-like_N"/>
</dbReference>